<gene>
    <name evidence="1" type="ORF">BDN72DRAFT_623134</name>
</gene>
<dbReference type="EMBL" id="ML208335">
    <property type="protein sequence ID" value="TFK69169.1"/>
    <property type="molecule type" value="Genomic_DNA"/>
</dbReference>
<protein>
    <submittedName>
        <fullName evidence="1">Uncharacterized protein</fullName>
    </submittedName>
</protein>
<name>A0ACD3AV67_9AGAR</name>
<reference evidence="1 2" key="1">
    <citation type="journal article" date="2019" name="Nat. Ecol. Evol.">
        <title>Megaphylogeny resolves global patterns of mushroom evolution.</title>
        <authorList>
            <person name="Varga T."/>
            <person name="Krizsan K."/>
            <person name="Foldi C."/>
            <person name="Dima B."/>
            <person name="Sanchez-Garcia M."/>
            <person name="Sanchez-Ramirez S."/>
            <person name="Szollosi G.J."/>
            <person name="Szarkandi J.G."/>
            <person name="Papp V."/>
            <person name="Albert L."/>
            <person name="Andreopoulos W."/>
            <person name="Angelini C."/>
            <person name="Antonin V."/>
            <person name="Barry K.W."/>
            <person name="Bougher N.L."/>
            <person name="Buchanan P."/>
            <person name="Buyck B."/>
            <person name="Bense V."/>
            <person name="Catcheside P."/>
            <person name="Chovatia M."/>
            <person name="Cooper J."/>
            <person name="Damon W."/>
            <person name="Desjardin D."/>
            <person name="Finy P."/>
            <person name="Geml J."/>
            <person name="Haridas S."/>
            <person name="Hughes K."/>
            <person name="Justo A."/>
            <person name="Karasinski D."/>
            <person name="Kautmanova I."/>
            <person name="Kiss B."/>
            <person name="Kocsube S."/>
            <person name="Kotiranta H."/>
            <person name="LaButti K.M."/>
            <person name="Lechner B.E."/>
            <person name="Liimatainen K."/>
            <person name="Lipzen A."/>
            <person name="Lukacs Z."/>
            <person name="Mihaltcheva S."/>
            <person name="Morgado L.N."/>
            <person name="Niskanen T."/>
            <person name="Noordeloos M.E."/>
            <person name="Ohm R.A."/>
            <person name="Ortiz-Santana B."/>
            <person name="Ovrebo C."/>
            <person name="Racz N."/>
            <person name="Riley R."/>
            <person name="Savchenko A."/>
            <person name="Shiryaev A."/>
            <person name="Soop K."/>
            <person name="Spirin V."/>
            <person name="Szebenyi C."/>
            <person name="Tomsovsky M."/>
            <person name="Tulloss R.E."/>
            <person name="Uehling J."/>
            <person name="Grigoriev I.V."/>
            <person name="Vagvolgyi C."/>
            <person name="Papp T."/>
            <person name="Martin F.M."/>
            <person name="Miettinen O."/>
            <person name="Hibbett D.S."/>
            <person name="Nagy L.G."/>
        </authorList>
    </citation>
    <scope>NUCLEOTIDE SEQUENCE [LARGE SCALE GENOMIC DNA]</scope>
    <source>
        <strain evidence="1 2">NL-1719</strain>
    </source>
</reference>
<organism evidence="1 2">
    <name type="scientific">Pluteus cervinus</name>
    <dbReference type="NCBI Taxonomy" id="181527"/>
    <lineage>
        <taxon>Eukaryota</taxon>
        <taxon>Fungi</taxon>
        <taxon>Dikarya</taxon>
        <taxon>Basidiomycota</taxon>
        <taxon>Agaricomycotina</taxon>
        <taxon>Agaricomycetes</taxon>
        <taxon>Agaricomycetidae</taxon>
        <taxon>Agaricales</taxon>
        <taxon>Pluteineae</taxon>
        <taxon>Pluteaceae</taxon>
        <taxon>Pluteus</taxon>
    </lineage>
</organism>
<accession>A0ACD3AV67</accession>
<sequence length="260" mass="28435">MSAYPSHPRATIGRYRNRGAYDFQAIHSVVNAAPVLHLSFIPSETDPFPTIIPLLGQMGSFANPDADPSSEPLDLYIHTHASTRLVKLVASQTEDGEKGLPVCASAALVDGYVLALTPFNHSCNYRSAVLHGYATPVTDEAERLYAMELITNGLIPERWGNSRVPPTKTELQTTGILKVTIESASGKVRAAGAANDKQDLENEGVIGKVWTGVVPLWQTLGEPVSNEHNRVPVPAYLDNWRKEANERGEEYAVETARKKY</sequence>
<dbReference type="Proteomes" id="UP000308600">
    <property type="component" value="Unassembled WGS sequence"/>
</dbReference>
<proteinExistence type="predicted"/>
<evidence type="ECO:0000313" key="2">
    <source>
        <dbReference type="Proteomes" id="UP000308600"/>
    </source>
</evidence>
<evidence type="ECO:0000313" key="1">
    <source>
        <dbReference type="EMBL" id="TFK69169.1"/>
    </source>
</evidence>
<keyword evidence="2" id="KW-1185">Reference proteome</keyword>